<accession>A0ABV6J488</accession>
<keyword evidence="2" id="KW-1185">Reference proteome</keyword>
<evidence type="ECO:0000313" key="1">
    <source>
        <dbReference type="EMBL" id="MFC0390693.1"/>
    </source>
</evidence>
<comment type="caution">
    <text evidence="1">The sequence shown here is derived from an EMBL/GenBank/DDBJ whole genome shotgun (WGS) entry which is preliminary data.</text>
</comment>
<evidence type="ECO:0008006" key="3">
    <source>
        <dbReference type="Google" id="ProtNLM"/>
    </source>
</evidence>
<evidence type="ECO:0000313" key="2">
    <source>
        <dbReference type="Proteomes" id="UP001589818"/>
    </source>
</evidence>
<gene>
    <name evidence="1" type="ORF">ACFFJ8_04805</name>
</gene>
<name>A0ABV6J488_9BACL</name>
<dbReference type="RefSeq" id="WP_204821025.1">
    <property type="nucleotide sequence ID" value="NZ_JANHOF010000009.1"/>
</dbReference>
<protein>
    <recommendedName>
        <fullName evidence="3">Helix-turn-helix domain-containing protein</fullName>
    </recommendedName>
</protein>
<dbReference type="EMBL" id="JBHLVF010000009">
    <property type="protein sequence ID" value="MFC0390693.1"/>
    <property type="molecule type" value="Genomic_DNA"/>
</dbReference>
<organism evidence="1 2">
    <name type="scientific">Paenibacillus mendelii</name>
    <dbReference type="NCBI Taxonomy" id="206163"/>
    <lineage>
        <taxon>Bacteria</taxon>
        <taxon>Bacillati</taxon>
        <taxon>Bacillota</taxon>
        <taxon>Bacilli</taxon>
        <taxon>Bacillales</taxon>
        <taxon>Paenibacillaceae</taxon>
        <taxon>Paenibacillus</taxon>
    </lineage>
</organism>
<proteinExistence type="predicted"/>
<reference evidence="1 2" key="1">
    <citation type="submission" date="2024-09" db="EMBL/GenBank/DDBJ databases">
        <authorList>
            <person name="Sun Q."/>
            <person name="Mori K."/>
        </authorList>
    </citation>
    <scope>NUCLEOTIDE SEQUENCE [LARGE SCALE GENOMIC DNA]</scope>
    <source>
        <strain evidence="1 2">CCM 4839</strain>
    </source>
</reference>
<dbReference type="Proteomes" id="UP001589818">
    <property type="component" value="Unassembled WGS sequence"/>
</dbReference>
<sequence length="216" mass="24649">MIGEVRLMSTVMDREKVRHFSMMFEDFAGMPEEEEITVRISDLKAFMNVMRDYAIMTHISDSDAEAATALARVADYVDQACPNETNTSTVYKTTTLAGIFGVSVTAINKWIDEGRFIGYQRPEPGKHAKIPHFTPFRMRDGSVVPLSRLIDEYNGKPTSFADDDERQLLLVELARLKNKYGKSSYAEAFGERELSPSEESDASWWCFYERKLSELK</sequence>